<gene>
    <name evidence="2" type="ORF">Micbo1qcDRAFT_234674</name>
</gene>
<dbReference type="AlphaFoldDB" id="A0A136IYZ6"/>
<dbReference type="Pfam" id="PF03061">
    <property type="entry name" value="4HBT"/>
    <property type="match status" value="1"/>
</dbReference>
<dbReference type="InterPro" id="IPR052061">
    <property type="entry name" value="PTE-AB_protein"/>
</dbReference>
<dbReference type="InterPro" id="IPR029069">
    <property type="entry name" value="HotDog_dom_sf"/>
</dbReference>
<dbReference type="InParanoid" id="A0A136IYZ6"/>
<dbReference type="SUPFAM" id="SSF54637">
    <property type="entry name" value="Thioesterase/thiol ester dehydrase-isomerase"/>
    <property type="match status" value="1"/>
</dbReference>
<dbReference type="CDD" id="cd03443">
    <property type="entry name" value="PaaI_thioesterase"/>
    <property type="match status" value="1"/>
</dbReference>
<dbReference type="EMBL" id="KQ964253">
    <property type="protein sequence ID" value="KXJ89986.1"/>
    <property type="molecule type" value="Genomic_DNA"/>
</dbReference>
<dbReference type="Gene3D" id="3.10.129.10">
    <property type="entry name" value="Hotdog Thioesterase"/>
    <property type="match status" value="1"/>
</dbReference>
<reference evidence="3" key="1">
    <citation type="submission" date="2016-02" db="EMBL/GenBank/DDBJ databases">
        <title>Draft genome sequence of Microdochium bolleyi, a fungal endophyte of beachgrass.</title>
        <authorList>
            <consortium name="DOE Joint Genome Institute"/>
            <person name="David A.S."/>
            <person name="May G."/>
            <person name="Haridas S."/>
            <person name="Lim J."/>
            <person name="Wang M."/>
            <person name="Labutti K."/>
            <person name="Lipzen A."/>
            <person name="Barry K."/>
            <person name="Grigoriev I.V."/>
        </authorList>
    </citation>
    <scope>NUCLEOTIDE SEQUENCE [LARGE SCALE GENOMIC DNA]</scope>
    <source>
        <strain evidence="3">J235TASD1</strain>
    </source>
</reference>
<name>A0A136IYZ6_9PEZI</name>
<dbReference type="OrthoDB" id="506431at2759"/>
<dbReference type="PANTHER" id="PTHR47260:SF3">
    <property type="entry name" value="THIOESTERASE FAMILY PROTEIN (AFU_ORTHOLOGUE AFUA_7G03960)"/>
    <property type="match status" value="1"/>
</dbReference>
<protein>
    <submittedName>
        <fullName evidence="2">HotDog domain-containing protein</fullName>
    </submittedName>
</protein>
<accession>A0A136IYZ6</accession>
<sequence length="204" mass="21579">MYDNEDEIAMADAAGTAAASKQAADIAYLRDSAPWCAHVLDDAAFSHALTPSRTVKGGIGDMFVAETMATADTIPRWVTMFRRHDGAIVQTRTLLQVEEKVNGWPGVAHGGMTSFLLDECSALLLRLRRFVDKDAALLPAGSVTAGLNVSFKGQVPAPGVLLVTATLRRIEGRKYFVDAEITAGGSSVVLASSAAVFVAVKAKL</sequence>
<evidence type="ECO:0000259" key="1">
    <source>
        <dbReference type="Pfam" id="PF03061"/>
    </source>
</evidence>
<dbReference type="Proteomes" id="UP000070501">
    <property type="component" value="Unassembled WGS sequence"/>
</dbReference>
<evidence type="ECO:0000313" key="3">
    <source>
        <dbReference type="Proteomes" id="UP000070501"/>
    </source>
</evidence>
<evidence type="ECO:0000313" key="2">
    <source>
        <dbReference type="EMBL" id="KXJ89986.1"/>
    </source>
</evidence>
<keyword evidence="3" id="KW-1185">Reference proteome</keyword>
<feature type="domain" description="Thioesterase" evidence="1">
    <location>
        <begin position="106"/>
        <end position="186"/>
    </location>
</feature>
<dbReference type="InterPro" id="IPR006683">
    <property type="entry name" value="Thioestr_dom"/>
</dbReference>
<dbReference type="PANTHER" id="PTHR47260">
    <property type="entry name" value="UPF0644 PROTEIN PB2B4.06"/>
    <property type="match status" value="1"/>
</dbReference>
<proteinExistence type="predicted"/>
<organism evidence="2 3">
    <name type="scientific">Microdochium bolleyi</name>
    <dbReference type="NCBI Taxonomy" id="196109"/>
    <lineage>
        <taxon>Eukaryota</taxon>
        <taxon>Fungi</taxon>
        <taxon>Dikarya</taxon>
        <taxon>Ascomycota</taxon>
        <taxon>Pezizomycotina</taxon>
        <taxon>Sordariomycetes</taxon>
        <taxon>Xylariomycetidae</taxon>
        <taxon>Xylariales</taxon>
        <taxon>Microdochiaceae</taxon>
        <taxon>Microdochium</taxon>
    </lineage>
</organism>